<keyword evidence="1" id="KW-0732">Signal</keyword>
<dbReference type="EMBL" id="GG705011">
    <property type="protein sequence ID" value="EEY93181.1"/>
    <property type="molecule type" value="Genomic_DNA"/>
</dbReference>
<proteinExistence type="predicted"/>
<protein>
    <submittedName>
        <fullName evidence="2">Uncharacterized protein</fullName>
    </submittedName>
</protein>
<organism evidence="2 3">
    <name type="scientific">Acinetobacter junii SH205</name>
    <dbReference type="NCBI Taxonomy" id="575587"/>
    <lineage>
        <taxon>Bacteria</taxon>
        <taxon>Pseudomonadati</taxon>
        <taxon>Pseudomonadota</taxon>
        <taxon>Gammaproteobacteria</taxon>
        <taxon>Moraxellales</taxon>
        <taxon>Moraxellaceae</taxon>
        <taxon>Acinetobacter</taxon>
    </lineage>
</organism>
<evidence type="ECO:0000256" key="1">
    <source>
        <dbReference type="SAM" id="SignalP"/>
    </source>
</evidence>
<gene>
    <name evidence="2" type="ORF">HMPREF0026_00457</name>
</gene>
<dbReference type="Proteomes" id="UP000018442">
    <property type="component" value="Unassembled WGS sequence"/>
</dbReference>
<dbReference type="HOGENOM" id="CLU_1551975_0_0_6"/>
<feature type="signal peptide" evidence="1">
    <location>
        <begin position="1"/>
        <end position="23"/>
    </location>
</feature>
<sequence length="176" mass="19417">MEKIMKKLYILLAVMSLNTVAYSDENPYLPEPKLKDAKVSTWNVGAGFTKKLLHGNVEWVNPYGIAYAKAGVFLNDDNPAGGQIGFRYPYHLTGTDKNGYYIGAYAGHIESKQINGKEKARLGAGVDLAYVWLNPERISTFSVGIGAGERMKNGRGEVIEKTEPTIQFSYTLSFGL</sequence>
<evidence type="ECO:0000313" key="3">
    <source>
        <dbReference type="Proteomes" id="UP000018442"/>
    </source>
</evidence>
<evidence type="ECO:0000313" key="2">
    <source>
        <dbReference type="EMBL" id="EEY93181.1"/>
    </source>
</evidence>
<accession>D0SMC4</accession>
<reference evidence="3" key="1">
    <citation type="journal article" date="2012" name="PLoS ONE">
        <title>The success of Acinetobacter species; genetic, metabolic and virulence attributes.</title>
        <authorList>
            <person name="Peleg A.Y."/>
            <person name="de Breij A."/>
            <person name="Adams M.D."/>
            <person name="Cerqueira G.M."/>
            <person name="Mocali S."/>
            <person name="Galardini M."/>
            <person name="Nibbering P.H."/>
            <person name="Earl A.M."/>
            <person name="Ward D.V."/>
            <person name="Paterson D.L."/>
            <person name="Seifert H."/>
            <person name="Dijkshoorn L."/>
        </authorList>
    </citation>
    <scope>NUCLEOTIDE SEQUENCE [LARGE SCALE GENOMIC DNA]</scope>
    <source>
        <strain evidence="3">SH205</strain>
    </source>
</reference>
<dbReference type="AlphaFoldDB" id="D0SMC4"/>
<feature type="chain" id="PRO_5003016308" evidence="1">
    <location>
        <begin position="24"/>
        <end position="176"/>
    </location>
</feature>
<name>D0SMC4_ACIJU</name>